<accession>A0A804QMU2</accession>
<keyword evidence="3" id="KW-0132">Cell division</keyword>
<dbReference type="OrthoDB" id="1745301at2759"/>
<evidence type="ECO:0000256" key="4">
    <source>
        <dbReference type="ARBA" id="ARBA00022776"/>
    </source>
</evidence>
<evidence type="ECO:0000256" key="5">
    <source>
        <dbReference type="ARBA" id="ARBA00023242"/>
    </source>
</evidence>
<evidence type="ECO:0000256" key="7">
    <source>
        <dbReference type="SAM" id="Coils"/>
    </source>
</evidence>
<reference evidence="9" key="3">
    <citation type="submission" date="2019-07" db="EMBL/GenBank/DDBJ databases">
        <authorList>
            <person name="Seetharam A."/>
            <person name="Woodhouse M."/>
            <person name="Cannon E."/>
        </authorList>
    </citation>
    <scope>NUCLEOTIDE SEQUENCE [LARGE SCALE GENOMIC DNA]</scope>
    <source>
        <strain evidence="9">cv. B73</strain>
    </source>
</reference>
<dbReference type="EnsemblPlants" id="Zm00001eb351220_T002">
    <property type="protein sequence ID" value="Zm00001eb351220_P002"/>
    <property type="gene ID" value="Zm00001eb351220"/>
</dbReference>
<protein>
    <submittedName>
        <fullName evidence="8">Mitotic spindle checkpoint protein MAD1</fullName>
    </submittedName>
</protein>
<dbReference type="InterPro" id="IPR008672">
    <property type="entry name" value="Mad1"/>
</dbReference>
<evidence type="ECO:0000256" key="6">
    <source>
        <dbReference type="ARBA" id="ARBA00023306"/>
    </source>
</evidence>
<dbReference type="GO" id="GO:0007094">
    <property type="term" value="P:mitotic spindle assembly checkpoint signaling"/>
    <property type="evidence" value="ECO:0007669"/>
    <property type="project" value="InterPro"/>
</dbReference>
<comment type="similarity">
    <text evidence="2">Belongs to the MAD1 family.</text>
</comment>
<reference evidence="9" key="4">
    <citation type="submission" date="2021-05" db="UniProtKB">
        <authorList>
            <consortium name="EnsemblPlants"/>
        </authorList>
    </citation>
    <scope>IDENTIFICATION</scope>
    <source>
        <strain evidence="9">cv. B73</strain>
    </source>
</reference>
<dbReference type="PANTHER" id="PTHR23168">
    <property type="entry name" value="MITOTIC SPINDLE ASSEMBLY CHECKPOINT PROTEIN MAD1 MITOTIC ARREST DEFICIENT-LIKE PROTEIN 1"/>
    <property type="match status" value="1"/>
</dbReference>
<dbReference type="Proteomes" id="UP000251960">
    <property type="component" value="Chromosome 8"/>
</dbReference>
<dbReference type="ExpressionAtlas" id="A0A3L6DSN9">
    <property type="expression patterns" value="baseline and differential"/>
</dbReference>
<accession>A0A3L6DSN9</accession>
<dbReference type="AlphaFoldDB" id="A0A3L6DSN9"/>
<gene>
    <name evidence="8" type="primary">MAD1_0</name>
    <name evidence="9" type="synonym">LOC103643039</name>
    <name evidence="8" type="ORF">Zm00014a_003989</name>
</gene>
<keyword evidence="6" id="KW-0131">Cell cycle</keyword>
<name>A0A3L6DSN9_MAIZE</name>
<comment type="subcellular location">
    <subcellularLocation>
        <location evidence="1">Nucleus</location>
    </subcellularLocation>
</comment>
<proteinExistence type="inferred from homology"/>
<reference evidence="8" key="2">
    <citation type="journal article" date="2018" name="Nat. Genet.">
        <title>Extensive intraspecific gene order and gene structural variations between Mo17 and other maize genomes.</title>
        <authorList>
            <person name="Sun S."/>
            <person name="Zhou Y."/>
            <person name="Chen J."/>
            <person name="Shi J."/>
            <person name="Zhao H."/>
            <person name="Zhao H."/>
            <person name="Song W."/>
            <person name="Zhang M."/>
            <person name="Cui Y."/>
            <person name="Dong X."/>
            <person name="Liu H."/>
            <person name="Ma X."/>
            <person name="Jiao Y."/>
            <person name="Wang B."/>
            <person name="Wei X."/>
            <person name="Stein J.C."/>
            <person name="Glaubitz J.C."/>
            <person name="Lu F."/>
            <person name="Yu G."/>
            <person name="Liang C."/>
            <person name="Fengler K."/>
            <person name="Li B."/>
            <person name="Rafalski A."/>
            <person name="Schnable P.S."/>
            <person name="Ware D.H."/>
            <person name="Buckler E.S."/>
            <person name="Lai J."/>
        </authorList>
    </citation>
    <scope>NUCLEOTIDE SEQUENCE [LARGE SCALE GENOMIC DNA]</scope>
    <source>
        <tissue evidence="8">Seedling</tissue>
    </source>
</reference>
<organism evidence="8">
    <name type="scientific">Zea mays</name>
    <name type="common">Maize</name>
    <dbReference type="NCBI Taxonomy" id="4577"/>
    <lineage>
        <taxon>Eukaryota</taxon>
        <taxon>Viridiplantae</taxon>
        <taxon>Streptophyta</taxon>
        <taxon>Embryophyta</taxon>
        <taxon>Tracheophyta</taxon>
        <taxon>Spermatophyta</taxon>
        <taxon>Magnoliopsida</taxon>
        <taxon>Liliopsida</taxon>
        <taxon>Poales</taxon>
        <taxon>Poaceae</taxon>
        <taxon>PACMAD clade</taxon>
        <taxon>Panicoideae</taxon>
        <taxon>Andropogonodae</taxon>
        <taxon>Andropogoneae</taxon>
        <taxon>Tripsacinae</taxon>
        <taxon>Zea</taxon>
    </lineage>
</organism>
<dbReference type="PANTHER" id="PTHR23168:SF0">
    <property type="entry name" value="MITOTIC SPINDLE ASSEMBLY CHECKPOINT PROTEIN MAD1"/>
    <property type="match status" value="1"/>
</dbReference>
<reference evidence="10" key="1">
    <citation type="journal article" date="2009" name="Science">
        <title>The B73 maize genome: complexity, diversity, and dynamics.</title>
        <authorList>
            <person name="Schnable P.S."/>
            <person name="Ware D."/>
            <person name="Fulton R.S."/>
            <person name="Stein J.C."/>
            <person name="Wei F."/>
            <person name="Pasternak S."/>
            <person name="Liang C."/>
            <person name="Zhang J."/>
            <person name="Fulton L."/>
            <person name="Graves T.A."/>
            <person name="Minx P."/>
            <person name="Reily A.D."/>
            <person name="Courtney L."/>
            <person name="Kruchowski S.S."/>
            <person name="Tomlinson C."/>
            <person name="Strong C."/>
            <person name="Delehaunty K."/>
            <person name="Fronick C."/>
            <person name="Courtney B."/>
            <person name="Rock S.M."/>
            <person name="Belter E."/>
            <person name="Du F."/>
            <person name="Kim K."/>
            <person name="Abbott R.M."/>
            <person name="Cotton M."/>
            <person name="Levy A."/>
            <person name="Marchetto P."/>
            <person name="Ochoa K."/>
            <person name="Jackson S.M."/>
            <person name="Gillam B."/>
            <person name="Chen W."/>
            <person name="Yan L."/>
            <person name="Higginbotham J."/>
            <person name="Cardenas M."/>
            <person name="Waligorski J."/>
            <person name="Applebaum E."/>
            <person name="Phelps L."/>
            <person name="Falcone J."/>
            <person name="Kanchi K."/>
            <person name="Thane T."/>
            <person name="Scimone A."/>
            <person name="Thane N."/>
            <person name="Henke J."/>
            <person name="Wang T."/>
            <person name="Ruppert J."/>
            <person name="Shah N."/>
            <person name="Rotter K."/>
            <person name="Hodges J."/>
            <person name="Ingenthron E."/>
            <person name="Cordes M."/>
            <person name="Kohlberg S."/>
            <person name="Sgro J."/>
            <person name="Delgado B."/>
            <person name="Mead K."/>
            <person name="Chinwalla A."/>
            <person name="Leonard S."/>
            <person name="Crouse K."/>
            <person name="Collura K."/>
            <person name="Kudrna D."/>
            <person name="Currie J."/>
            <person name="He R."/>
            <person name="Angelova A."/>
            <person name="Rajasekar S."/>
            <person name="Mueller T."/>
            <person name="Lomeli R."/>
            <person name="Scara G."/>
            <person name="Ko A."/>
            <person name="Delaney K."/>
            <person name="Wissotski M."/>
            <person name="Lopez G."/>
            <person name="Campos D."/>
            <person name="Braidotti M."/>
            <person name="Ashley E."/>
            <person name="Golser W."/>
            <person name="Kim H."/>
            <person name="Lee S."/>
            <person name="Lin J."/>
            <person name="Dujmic Z."/>
            <person name="Kim W."/>
            <person name="Talag J."/>
            <person name="Zuccolo A."/>
            <person name="Fan C."/>
            <person name="Sebastian A."/>
            <person name="Kramer M."/>
            <person name="Spiegel L."/>
            <person name="Nascimento L."/>
            <person name="Zutavern T."/>
            <person name="Miller B."/>
            <person name="Ambroise C."/>
            <person name="Muller S."/>
            <person name="Spooner W."/>
            <person name="Narechania A."/>
            <person name="Ren L."/>
            <person name="Wei S."/>
            <person name="Kumari S."/>
            <person name="Faga B."/>
            <person name="Levy M.J."/>
            <person name="McMahan L."/>
            <person name="Van Buren P."/>
            <person name="Vaughn M.W."/>
            <person name="Ying K."/>
            <person name="Yeh C.-T."/>
            <person name="Emrich S.J."/>
            <person name="Jia Y."/>
            <person name="Kalyanaraman A."/>
            <person name="Hsia A.-P."/>
            <person name="Barbazuk W.B."/>
            <person name="Baucom R.S."/>
            <person name="Brutnell T.P."/>
            <person name="Carpita N.C."/>
            <person name="Chaparro C."/>
            <person name="Chia J.-M."/>
            <person name="Deragon J.-M."/>
            <person name="Estill J.C."/>
            <person name="Fu Y."/>
            <person name="Jeddeloh J.A."/>
            <person name="Han Y."/>
            <person name="Lee H."/>
            <person name="Li P."/>
            <person name="Lisch D.R."/>
            <person name="Liu S."/>
            <person name="Liu Z."/>
            <person name="Nagel D.H."/>
            <person name="McCann M.C."/>
            <person name="SanMiguel P."/>
            <person name="Myers A.M."/>
            <person name="Nettleton D."/>
            <person name="Nguyen J."/>
            <person name="Penning B.W."/>
            <person name="Ponnala L."/>
            <person name="Schneider K.L."/>
            <person name="Schwartz D.C."/>
            <person name="Sharma A."/>
            <person name="Soderlund C."/>
            <person name="Springer N.M."/>
            <person name="Sun Q."/>
            <person name="Wang H."/>
            <person name="Waterman M."/>
            <person name="Westerman R."/>
            <person name="Wolfgruber T.K."/>
            <person name="Yang L."/>
            <person name="Yu Y."/>
            <person name="Zhang L."/>
            <person name="Zhou S."/>
            <person name="Zhu Q."/>
            <person name="Bennetzen J.L."/>
            <person name="Dawe R.K."/>
            <person name="Jiang J."/>
            <person name="Jiang N."/>
            <person name="Presting G.G."/>
            <person name="Wessler S.R."/>
            <person name="Aluru S."/>
            <person name="Martienssen R.A."/>
            <person name="Clifton S.W."/>
            <person name="McCombie W.R."/>
            <person name="Wing R.A."/>
            <person name="Wilson R.K."/>
        </authorList>
    </citation>
    <scope>NUCLEOTIDE SEQUENCE [LARGE SCALE GENOMIC DNA]</scope>
    <source>
        <strain evidence="10">cv. B73</strain>
    </source>
</reference>
<keyword evidence="7" id="KW-0175">Coiled coil</keyword>
<dbReference type="GO" id="GO:0005634">
    <property type="term" value="C:nucleus"/>
    <property type="evidence" value="ECO:0007669"/>
    <property type="project" value="UniProtKB-SubCell"/>
</dbReference>
<keyword evidence="5" id="KW-0539">Nucleus</keyword>
<evidence type="ECO:0000313" key="10">
    <source>
        <dbReference type="Proteomes" id="UP000007305"/>
    </source>
</evidence>
<evidence type="ECO:0000256" key="2">
    <source>
        <dbReference type="ARBA" id="ARBA00008029"/>
    </source>
</evidence>
<evidence type="ECO:0000256" key="3">
    <source>
        <dbReference type="ARBA" id="ARBA00022618"/>
    </source>
</evidence>
<evidence type="ECO:0000256" key="1">
    <source>
        <dbReference type="ARBA" id="ARBA00004123"/>
    </source>
</evidence>
<keyword evidence="4" id="KW-0498">Mitosis</keyword>
<keyword evidence="10" id="KW-1185">Reference proteome</keyword>
<evidence type="ECO:0000313" key="8">
    <source>
        <dbReference type="EMBL" id="PWZ11610.1"/>
    </source>
</evidence>
<dbReference type="Proteomes" id="UP000007305">
    <property type="component" value="Chromosome 8"/>
</dbReference>
<dbReference type="Gramene" id="Zm00001eb351220_T002">
    <property type="protein sequence ID" value="Zm00001eb351220_P002"/>
    <property type="gene ID" value="Zm00001eb351220"/>
</dbReference>
<dbReference type="EMBL" id="NCVQ01000009">
    <property type="protein sequence ID" value="PWZ11610.1"/>
    <property type="molecule type" value="Genomic_DNA"/>
</dbReference>
<feature type="coiled-coil region" evidence="7">
    <location>
        <begin position="190"/>
        <end position="217"/>
    </location>
</feature>
<evidence type="ECO:0000313" key="9">
    <source>
        <dbReference type="EnsemblPlants" id="Zm00001eb351220_P002"/>
    </source>
</evidence>
<sequence>MSPNLHSAIKSQVSALLLRCLFRVSGPGKAKKFQQILVLMGRRWVFMQTEASRVLGMDLDRGDNTHTFIRSDSPPLLTRNSINQSPKLLHPVPQPCLQGLRAQGLQRPGRDALLLHQLCLEKEAPPTRNCSMWKQQVVVSWPHAHMVTAVGGHNGYPGGKVFVSAEQLGHGDYSASRTKVFRMVNTLGVNNEAKQTIQVLQAELNETKERLHTVEELKGQTAHYLYCS</sequence>
<dbReference type="GO" id="GO:0051301">
    <property type="term" value="P:cell division"/>
    <property type="evidence" value="ECO:0007669"/>
    <property type="project" value="UniProtKB-KW"/>
</dbReference>